<feature type="domain" description="M23ase beta-sheet core" evidence="2">
    <location>
        <begin position="288"/>
        <end position="382"/>
    </location>
</feature>
<proteinExistence type="predicted"/>
<dbReference type="GO" id="GO:0004222">
    <property type="term" value="F:metalloendopeptidase activity"/>
    <property type="evidence" value="ECO:0007669"/>
    <property type="project" value="TreeGrafter"/>
</dbReference>
<organism evidence="3 4">
    <name type="scientific">Caldinitratiruptor microaerophilus</name>
    <dbReference type="NCBI Taxonomy" id="671077"/>
    <lineage>
        <taxon>Bacteria</taxon>
        <taxon>Bacillati</taxon>
        <taxon>Bacillota</taxon>
        <taxon>Clostridia</taxon>
        <taxon>Eubacteriales</taxon>
        <taxon>Symbiobacteriaceae</taxon>
        <taxon>Caldinitratiruptor</taxon>
    </lineage>
</organism>
<dbReference type="PANTHER" id="PTHR21666:SF289">
    <property type="entry name" value="L-ALA--D-GLU ENDOPEPTIDASE"/>
    <property type="match status" value="1"/>
</dbReference>
<dbReference type="Pfam" id="PF01551">
    <property type="entry name" value="Peptidase_M23"/>
    <property type="match status" value="1"/>
</dbReference>
<protein>
    <recommendedName>
        <fullName evidence="2">M23ase beta-sheet core domain-containing protein</fullName>
    </recommendedName>
</protein>
<dbReference type="Proteomes" id="UP001163687">
    <property type="component" value="Chromosome"/>
</dbReference>
<dbReference type="RefSeq" id="WP_264843870.1">
    <property type="nucleotide sequence ID" value="NZ_AP025628.1"/>
</dbReference>
<dbReference type="EMBL" id="AP025628">
    <property type="protein sequence ID" value="BDG59771.1"/>
    <property type="molecule type" value="Genomic_DNA"/>
</dbReference>
<keyword evidence="1" id="KW-0732">Signal</keyword>
<keyword evidence="4" id="KW-1185">Reference proteome</keyword>
<dbReference type="CDD" id="cd12797">
    <property type="entry name" value="M23_peptidase"/>
    <property type="match status" value="1"/>
</dbReference>
<evidence type="ECO:0000313" key="4">
    <source>
        <dbReference type="Proteomes" id="UP001163687"/>
    </source>
</evidence>
<reference evidence="3" key="1">
    <citation type="submission" date="2022-03" db="EMBL/GenBank/DDBJ databases">
        <title>Complete genome sequence of Caldinitratiruptor microaerophilus.</title>
        <authorList>
            <person name="Mukaiyama R."/>
            <person name="Nishiyama T."/>
            <person name="Ueda K."/>
        </authorList>
    </citation>
    <scope>NUCLEOTIDE SEQUENCE</scope>
    <source>
        <strain evidence="3">JCM 16183</strain>
    </source>
</reference>
<dbReference type="Gene3D" id="2.70.70.10">
    <property type="entry name" value="Glucose Permease (Domain IIA)"/>
    <property type="match status" value="1"/>
</dbReference>
<gene>
    <name evidence="3" type="ORF">caldi_08610</name>
</gene>
<dbReference type="KEGG" id="cmic:caldi_08610"/>
<accession>A0AA35CLZ9</accession>
<name>A0AA35CLZ9_9FIRM</name>
<dbReference type="InterPro" id="IPR011055">
    <property type="entry name" value="Dup_hybrid_motif"/>
</dbReference>
<dbReference type="InterPro" id="IPR016047">
    <property type="entry name" value="M23ase_b-sheet_dom"/>
</dbReference>
<dbReference type="InterPro" id="IPR050570">
    <property type="entry name" value="Cell_wall_metabolism_enzyme"/>
</dbReference>
<evidence type="ECO:0000256" key="1">
    <source>
        <dbReference type="ARBA" id="ARBA00022729"/>
    </source>
</evidence>
<sequence length="388" mass="41636">MRSAAFFAAGLALLFVLFVARMFAGPLAVVKHVPLASPAVVRAVVAAARHVSEATRVPPPEGTILDAPAGYDPDGITVPWPEVLAVLATQRENDFAGLEESLPACVDRAPPGYVRDPGGGPGRYVRLERDRRGRERAVDPVTVCSEWYPRAAYEAARAVAWEYADEHEGAARVRRTECETTPDGRTRCRTYETDVTVRWYEARSLEEVMTRLGLSAAERGQVRAFLAFDLTSLRDLHDALPGGDGAPCAAPGWRPVPQPGWIWPVPGVFRVTSCFGPRVDPVELLDGFHAGLDIGAPTGAMVVAARPGRVTQTGPAGACGLGVRIDHLDGTATRYCHLSRVDIRPGGWIAGGAVIGAVGSTGKSTGPHLHFEVYRHAGPVDPLLYYRP</sequence>
<evidence type="ECO:0000313" key="3">
    <source>
        <dbReference type="EMBL" id="BDG59771.1"/>
    </source>
</evidence>
<dbReference type="AlphaFoldDB" id="A0AA35CLZ9"/>
<dbReference type="PANTHER" id="PTHR21666">
    <property type="entry name" value="PEPTIDASE-RELATED"/>
    <property type="match status" value="1"/>
</dbReference>
<dbReference type="SUPFAM" id="SSF51261">
    <property type="entry name" value="Duplicated hybrid motif"/>
    <property type="match status" value="1"/>
</dbReference>
<evidence type="ECO:0000259" key="2">
    <source>
        <dbReference type="Pfam" id="PF01551"/>
    </source>
</evidence>